<dbReference type="EMBL" id="CP104694">
    <property type="protein sequence ID" value="UXI69514.1"/>
    <property type="molecule type" value="Genomic_DNA"/>
</dbReference>
<evidence type="ECO:0000256" key="1">
    <source>
        <dbReference type="ARBA" id="ARBA00004651"/>
    </source>
</evidence>
<evidence type="ECO:0000256" key="7">
    <source>
        <dbReference type="ARBA" id="ARBA00022841"/>
    </source>
</evidence>
<keyword evidence="6 11" id="KW-0812">Transmembrane</keyword>
<keyword evidence="4 11" id="KW-1003">Cell membrane</keyword>
<keyword evidence="7 11" id="KW-0016">Alginate biosynthesis</keyword>
<keyword evidence="10 11" id="KW-0012">Acyltransferase</keyword>
<name>A0ABY6BHP0_9GAMM</name>
<feature type="transmembrane region" description="Helical" evidence="12">
    <location>
        <begin position="442"/>
        <end position="461"/>
    </location>
</feature>
<keyword evidence="5 11" id="KW-0808">Transferase</keyword>
<evidence type="ECO:0000256" key="6">
    <source>
        <dbReference type="ARBA" id="ARBA00022692"/>
    </source>
</evidence>
<dbReference type="PIRSF" id="PIRSF016636">
    <property type="entry name" value="AlgI_DltB"/>
    <property type="match status" value="1"/>
</dbReference>
<feature type="transmembrane region" description="Helical" evidence="12">
    <location>
        <begin position="192"/>
        <end position="220"/>
    </location>
</feature>
<dbReference type="Proteomes" id="UP001064632">
    <property type="component" value="Chromosome"/>
</dbReference>
<dbReference type="Pfam" id="PF03062">
    <property type="entry name" value="MBOAT"/>
    <property type="match status" value="1"/>
</dbReference>
<evidence type="ECO:0000256" key="8">
    <source>
        <dbReference type="ARBA" id="ARBA00022989"/>
    </source>
</evidence>
<comment type="pathway">
    <text evidence="2 11">Glycan biosynthesis; alginate biosynthesis.</text>
</comment>
<dbReference type="InterPro" id="IPR024194">
    <property type="entry name" value="Ac/AlaTfrase_AlgI/DltB"/>
</dbReference>
<dbReference type="PANTHER" id="PTHR13285">
    <property type="entry name" value="ACYLTRANSFERASE"/>
    <property type="match status" value="1"/>
</dbReference>
<feature type="transmembrane region" description="Helical" evidence="12">
    <location>
        <begin position="232"/>
        <end position="262"/>
    </location>
</feature>
<evidence type="ECO:0000256" key="11">
    <source>
        <dbReference type="PIRNR" id="PIRNR016636"/>
    </source>
</evidence>
<comment type="similarity">
    <text evidence="3 11">Belongs to the membrane-bound acyltransferase family.</text>
</comment>
<evidence type="ECO:0000256" key="10">
    <source>
        <dbReference type="ARBA" id="ARBA00023315"/>
    </source>
</evidence>
<keyword evidence="8 12" id="KW-1133">Transmembrane helix</keyword>
<accession>A0ABY6BHP0</accession>
<dbReference type="PIRSF" id="PIRSF500217">
    <property type="entry name" value="AlgI"/>
    <property type="match status" value="1"/>
</dbReference>
<keyword evidence="11" id="KW-0997">Cell inner membrane</keyword>
<dbReference type="InterPro" id="IPR004299">
    <property type="entry name" value="MBOAT_fam"/>
</dbReference>
<proteinExistence type="inferred from homology"/>
<feature type="transmembrane region" description="Helical" evidence="12">
    <location>
        <begin position="119"/>
        <end position="142"/>
    </location>
</feature>
<evidence type="ECO:0000256" key="2">
    <source>
        <dbReference type="ARBA" id="ARBA00005182"/>
    </source>
</evidence>
<comment type="subcellular location">
    <subcellularLocation>
        <location evidence="11">Cell inner membrane</location>
    </subcellularLocation>
    <subcellularLocation>
        <location evidence="1">Cell membrane</location>
        <topology evidence="1">Multi-pass membrane protein</topology>
    </subcellularLocation>
</comment>
<evidence type="ECO:0000256" key="4">
    <source>
        <dbReference type="ARBA" id="ARBA00022475"/>
    </source>
</evidence>
<dbReference type="RefSeq" id="WP_261696470.1">
    <property type="nucleotide sequence ID" value="NZ_CP104694.1"/>
</dbReference>
<sequence>MQFDSFTFLLFFAIVLLVYNAVGAWSWRKNVLLVASYAFYAAWNPPFLLLLAGSTTLDWWIARRIDAQEDPRRRRTWLVLTLLLNFGVLGYFKYSGFLLDNLAQLLAVVGITYKPPPLGIILPIGISFYTFHSVSYCIDVYRRKFAPTGNWRDYALYVAFFPQLVAGPIVRWTQMRDQIETARRSTVEGLGLGLSLLVIGLFQKVALADAVFAPVADALFKTPTEAGTADAWIGLLAFSGQIFCDFAGYSTCAIGAALALGFSLPINFRSPYAAIGFSDFWRRWHISLSSWLRDYLYVSLGGNRGGRWRTYRNLMLTMLIGGLWHGAAWTFVIWGGLHGLFLALERALRETWFARYDDGALARFAYGMVTLLGAVYAWLWFRAGSLQTGWELHHRLFSPFGAIADALTTRPAQHLALLVFVAVVAVQWLMRERDLQRVVATLPAVVRGVVLGLMLWIILLSPGDNHAFIYFQF</sequence>
<keyword evidence="14" id="KW-1185">Reference proteome</keyword>
<organism evidence="13 14">
    <name type="scientific">Tahibacter amnicola</name>
    <dbReference type="NCBI Taxonomy" id="2976241"/>
    <lineage>
        <taxon>Bacteria</taxon>
        <taxon>Pseudomonadati</taxon>
        <taxon>Pseudomonadota</taxon>
        <taxon>Gammaproteobacteria</taxon>
        <taxon>Lysobacterales</taxon>
        <taxon>Rhodanobacteraceae</taxon>
        <taxon>Tahibacter</taxon>
    </lineage>
</organism>
<reference evidence="13" key="1">
    <citation type="submission" date="2022-09" db="EMBL/GenBank/DDBJ databases">
        <title>Tahibacter sp. nov., isolated from a fresh water.</title>
        <authorList>
            <person name="Baek J.H."/>
            <person name="Lee J.K."/>
            <person name="Kim J.M."/>
            <person name="Jeon C.O."/>
        </authorList>
    </citation>
    <scope>NUCLEOTIDE SEQUENCE</scope>
    <source>
        <strain evidence="13">W38</strain>
    </source>
</reference>
<evidence type="ECO:0000256" key="12">
    <source>
        <dbReference type="SAM" id="Phobius"/>
    </source>
</evidence>
<dbReference type="InterPro" id="IPR051085">
    <property type="entry name" value="MB_O-acyltransferase"/>
</dbReference>
<evidence type="ECO:0000313" key="13">
    <source>
        <dbReference type="EMBL" id="UXI69514.1"/>
    </source>
</evidence>
<feature type="transmembrane region" description="Helical" evidence="12">
    <location>
        <begin position="77"/>
        <end position="99"/>
    </location>
</feature>
<evidence type="ECO:0000256" key="3">
    <source>
        <dbReference type="ARBA" id="ARBA00010323"/>
    </source>
</evidence>
<evidence type="ECO:0000256" key="5">
    <source>
        <dbReference type="ARBA" id="ARBA00022679"/>
    </source>
</evidence>
<gene>
    <name evidence="13" type="ORF">N4264_07670</name>
</gene>
<evidence type="ECO:0000256" key="9">
    <source>
        <dbReference type="ARBA" id="ARBA00023136"/>
    </source>
</evidence>
<feature type="transmembrane region" description="Helical" evidence="12">
    <location>
        <begin position="364"/>
        <end position="381"/>
    </location>
</feature>
<dbReference type="EC" id="2.3.1.-" evidence="11"/>
<dbReference type="InterPro" id="IPR028362">
    <property type="entry name" value="AlgI"/>
</dbReference>
<protein>
    <recommendedName>
        <fullName evidence="11">Probable alginate O-acetylase</fullName>
        <ecNumber evidence="11">2.3.1.-</ecNumber>
    </recommendedName>
</protein>
<dbReference type="PANTHER" id="PTHR13285:SF23">
    <property type="entry name" value="TEICHOIC ACID D-ALANYLTRANSFERASE"/>
    <property type="match status" value="1"/>
</dbReference>
<keyword evidence="9 11" id="KW-0472">Membrane</keyword>
<feature type="transmembrane region" description="Helical" evidence="12">
    <location>
        <begin position="323"/>
        <end position="344"/>
    </location>
</feature>
<evidence type="ECO:0000313" key="14">
    <source>
        <dbReference type="Proteomes" id="UP001064632"/>
    </source>
</evidence>